<dbReference type="RefSeq" id="WP_212018976.1">
    <property type="nucleotide sequence ID" value="NZ_JAAFYZ010000219.1"/>
</dbReference>
<dbReference type="NCBIfam" id="NF038403">
    <property type="entry name" value="perm_prefix_1"/>
    <property type="match status" value="1"/>
</dbReference>
<keyword evidence="1" id="KW-1133">Transmembrane helix</keyword>
<comment type="caution">
    <text evidence="2">The sequence shown here is derived from an EMBL/GenBank/DDBJ whole genome shotgun (WGS) entry which is preliminary data.</text>
</comment>
<feature type="non-terminal residue" evidence="2">
    <location>
        <position position="1"/>
    </location>
</feature>
<evidence type="ECO:0000313" key="3">
    <source>
        <dbReference type="Proteomes" id="UP000730482"/>
    </source>
</evidence>
<feature type="transmembrane region" description="Helical" evidence="1">
    <location>
        <begin position="235"/>
        <end position="253"/>
    </location>
</feature>
<dbReference type="EMBL" id="JAAFYZ010000219">
    <property type="protein sequence ID" value="MBS2552924.1"/>
    <property type="molecule type" value="Genomic_DNA"/>
</dbReference>
<keyword evidence="1" id="KW-0472">Membrane</keyword>
<proteinExistence type="predicted"/>
<protein>
    <recommendedName>
        <fullName evidence="4">Integral membrane protein</fullName>
    </recommendedName>
</protein>
<gene>
    <name evidence="2" type="ORF">KGQ19_39335</name>
</gene>
<evidence type="ECO:0000313" key="2">
    <source>
        <dbReference type="EMBL" id="MBS2552924.1"/>
    </source>
</evidence>
<keyword evidence="1" id="KW-0812">Transmembrane</keyword>
<evidence type="ECO:0000256" key="1">
    <source>
        <dbReference type="SAM" id="Phobius"/>
    </source>
</evidence>
<feature type="transmembrane region" description="Helical" evidence="1">
    <location>
        <begin position="347"/>
        <end position="368"/>
    </location>
</feature>
<name>A0ABS5L3M6_9ACTN</name>
<feature type="transmembrane region" description="Helical" evidence="1">
    <location>
        <begin position="316"/>
        <end position="335"/>
    </location>
</feature>
<reference evidence="2 3" key="1">
    <citation type="submission" date="2020-02" db="EMBL/GenBank/DDBJ databases">
        <title>Acidophilic actinobacteria isolated from forest soil.</title>
        <authorList>
            <person name="Golinska P."/>
        </authorList>
    </citation>
    <scope>NUCLEOTIDE SEQUENCE [LARGE SCALE GENOMIC DNA]</scope>
    <source>
        <strain evidence="2 3">NL8</strain>
    </source>
</reference>
<dbReference type="Proteomes" id="UP000730482">
    <property type="component" value="Unassembled WGS sequence"/>
</dbReference>
<sequence>SRGSRGGGRVRPGLRRLGAARRVGGAQQADDVQQADALRQADAVRQAGGTTPYRSIEAYADDLAWRLRVGLRGRRRIVSEVSAHLADLVAEEEAAGQTPQAAARRATARFGAPEELAAEFNRDCALHSARIAAWALVACVIASVGAAGLALRGGAPAAPWPNQAVYYAVPALLAQVAAMCAGTAFLLAVIAPWLLGRTPRTLATVVRAQAVAVLALAPIAVVSAGNIAHAGWTEGAMSALVALAVPVAMVFSVRARLRAGTVVGGASTLDVIVDCCAALAERWTWSAQLYGLVTGTWAVAVERMPRLMSWLEMRRHPWRSAVTISAAAGVVLKLPDLVFKADVDLPAAAVEALAAFLGYCVFSALLGLRTREPSDAVGVEGLAVGQA</sequence>
<feature type="transmembrane region" description="Helical" evidence="1">
    <location>
        <begin position="171"/>
        <end position="196"/>
    </location>
</feature>
<dbReference type="InterPro" id="IPR047928">
    <property type="entry name" value="Perm_prefix_1"/>
</dbReference>
<feature type="transmembrane region" description="Helical" evidence="1">
    <location>
        <begin position="131"/>
        <end position="151"/>
    </location>
</feature>
<feature type="transmembrane region" description="Helical" evidence="1">
    <location>
        <begin position="208"/>
        <end position="229"/>
    </location>
</feature>
<evidence type="ECO:0008006" key="4">
    <source>
        <dbReference type="Google" id="ProtNLM"/>
    </source>
</evidence>
<keyword evidence="3" id="KW-1185">Reference proteome</keyword>
<accession>A0ABS5L3M6</accession>
<organism evidence="2 3">
    <name type="scientific">Catenulispora pinistramenti</name>
    <dbReference type="NCBI Taxonomy" id="2705254"/>
    <lineage>
        <taxon>Bacteria</taxon>
        <taxon>Bacillati</taxon>
        <taxon>Actinomycetota</taxon>
        <taxon>Actinomycetes</taxon>
        <taxon>Catenulisporales</taxon>
        <taxon>Catenulisporaceae</taxon>
        <taxon>Catenulispora</taxon>
    </lineage>
</organism>